<evidence type="ECO:0000256" key="3">
    <source>
        <dbReference type="ARBA" id="ARBA00023125"/>
    </source>
</evidence>
<evidence type="ECO:0000313" key="7">
    <source>
        <dbReference type="Proteomes" id="UP000477849"/>
    </source>
</evidence>
<evidence type="ECO:0000256" key="4">
    <source>
        <dbReference type="ARBA" id="ARBA00023163"/>
    </source>
</evidence>
<evidence type="ECO:0000313" key="6">
    <source>
        <dbReference type="EMBL" id="NGO63265.1"/>
    </source>
</evidence>
<sequence>MKDENWDDLRLFLQVAQAGGLVGAAERTGISAPTIGRRMLALERATGHSLFIRHSKGYGLAPDGEVLLQHVQRMEAEAVAIRRWNENGYCLPIVSVAGNSWLSMFLARHLSAIWSPQDPFRLCIKASDAGVDLIFREAEIELTHQRPAAGNLAARQSVRICYAAYATRKVAEEDQERWVSIGREQATAPADKWISRQPDKWISIWTTTPPALLELVRSGGGRAILPCFIGEREDGLVRIGEPVAALTADLWITMHDDDRSRPEVRLMIDRLAKLLQTHSALFTGPEQVAAAE</sequence>
<dbReference type="InterPro" id="IPR036390">
    <property type="entry name" value="WH_DNA-bd_sf"/>
</dbReference>
<dbReference type="Proteomes" id="UP000477849">
    <property type="component" value="Unassembled WGS sequence"/>
</dbReference>
<dbReference type="InterPro" id="IPR050176">
    <property type="entry name" value="LTTR"/>
</dbReference>
<dbReference type="Pfam" id="PF00126">
    <property type="entry name" value="HTH_1"/>
    <property type="match status" value="1"/>
</dbReference>
<accession>A0A6M1RWK7</accession>
<dbReference type="Gene3D" id="1.10.10.10">
    <property type="entry name" value="Winged helix-like DNA-binding domain superfamily/Winged helix DNA-binding domain"/>
    <property type="match status" value="1"/>
</dbReference>
<name>A0A6M1RWK7_9HYPH</name>
<dbReference type="InterPro" id="IPR000847">
    <property type="entry name" value="LysR_HTH_N"/>
</dbReference>
<proteinExistence type="inferred from homology"/>
<dbReference type="PROSITE" id="PS50931">
    <property type="entry name" value="HTH_LYSR"/>
    <property type="match status" value="1"/>
</dbReference>
<protein>
    <submittedName>
        <fullName evidence="6">LysR family transcriptional regulator</fullName>
    </submittedName>
</protein>
<gene>
    <name evidence="6" type="ORF">G6N76_06230</name>
</gene>
<dbReference type="PANTHER" id="PTHR30579:SF3">
    <property type="entry name" value="TRANSCRIPTIONAL REGULATORY PROTEIN"/>
    <property type="match status" value="1"/>
</dbReference>
<dbReference type="GO" id="GO:0003700">
    <property type="term" value="F:DNA-binding transcription factor activity"/>
    <property type="evidence" value="ECO:0007669"/>
    <property type="project" value="InterPro"/>
</dbReference>
<dbReference type="GO" id="GO:0003677">
    <property type="term" value="F:DNA binding"/>
    <property type="evidence" value="ECO:0007669"/>
    <property type="project" value="UniProtKB-KW"/>
</dbReference>
<evidence type="ECO:0000256" key="1">
    <source>
        <dbReference type="ARBA" id="ARBA00009437"/>
    </source>
</evidence>
<dbReference type="InterPro" id="IPR036388">
    <property type="entry name" value="WH-like_DNA-bd_sf"/>
</dbReference>
<organism evidence="6 7">
    <name type="scientific">Rhizobium daejeonense</name>
    <dbReference type="NCBI Taxonomy" id="240521"/>
    <lineage>
        <taxon>Bacteria</taxon>
        <taxon>Pseudomonadati</taxon>
        <taxon>Pseudomonadota</taxon>
        <taxon>Alphaproteobacteria</taxon>
        <taxon>Hyphomicrobiales</taxon>
        <taxon>Rhizobiaceae</taxon>
        <taxon>Rhizobium/Agrobacterium group</taxon>
        <taxon>Rhizobium</taxon>
    </lineage>
</organism>
<evidence type="ECO:0000256" key="2">
    <source>
        <dbReference type="ARBA" id="ARBA00023015"/>
    </source>
</evidence>
<dbReference type="AlphaFoldDB" id="A0A6M1RWK7"/>
<keyword evidence="2" id="KW-0805">Transcription regulation</keyword>
<keyword evidence="3" id="KW-0238">DNA-binding</keyword>
<dbReference type="EMBL" id="JAAKZH010000002">
    <property type="protein sequence ID" value="NGO63265.1"/>
    <property type="molecule type" value="Genomic_DNA"/>
</dbReference>
<dbReference type="PANTHER" id="PTHR30579">
    <property type="entry name" value="TRANSCRIPTIONAL REGULATOR"/>
    <property type="match status" value="1"/>
</dbReference>
<dbReference type="RefSeq" id="WP_163904418.1">
    <property type="nucleotide sequence ID" value="NZ_CP048427.1"/>
</dbReference>
<comment type="similarity">
    <text evidence="1">Belongs to the LysR transcriptional regulatory family.</text>
</comment>
<feature type="domain" description="HTH lysR-type" evidence="5">
    <location>
        <begin position="4"/>
        <end position="61"/>
    </location>
</feature>
<comment type="caution">
    <text evidence="6">The sequence shown here is derived from an EMBL/GenBank/DDBJ whole genome shotgun (WGS) entry which is preliminary data.</text>
</comment>
<reference evidence="6 7" key="1">
    <citation type="submission" date="2020-02" db="EMBL/GenBank/DDBJ databases">
        <title>Genome sequence of the type strain CCBAU10050 of Rhizobium daejeonense.</title>
        <authorList>
            <person name="Gao J."/>
            <person name="Sun J."/>
        </authorList>
    </citation>
    <scope>NUCLEOTIDE SEQUENCE [LARGE SCALE GENOMIC DNA]</scope>
    <source>
        <strain evidence="6 7">CCBAU10050</strain>
    </source>
</reference>
<dbReference type="SUPFAM" id="SSF46785">
    <property type="entry name" value="Winged helix' DNA-binding domain"/>
    <property type="match status" value="1"/>
</dbReference>
<keyword evidence="7" id="KW-1185">Reference proteome</keyword>
<keyword evidence="4" id="KW-0804">Transcription</keyword>
<dbReference type="SUPFAM" id="SSF53850">
    <property type="entry name" value="Periplasmic binding protein-like II"/>
    <property type="match status" value="1"/>
</dbReference>
<evidence type="ECO:0000259" key="5">
    <source>
        <dbReference type="PROSITE" id="PS50931"/>
    </source>
</evidence>